<evidence type="ECO:0000313" key="2">
    <source>
        <dbReference type="EMBL" id="CEN32958.1"/>
    </source>
</evidence>
<name>A0A0B7H5P6_9FLAO</name>
<feature type="compositionally biased region" description="Polar residues" evidence="1">
    <location>
        <begin position="236"/>
        <end position="245"/>
    </location>
</feature>
<evidence type="ECO:0000313" key="3">
    <source>
        <dbReference type="Proteomes" id="UP000044026"/>
    </source>
</evidence>
<gene>
    <name evidence="2" type="ORF">CCAN12_290001</name>
</gene>
<dbReference type="GeneID" id="69579588"/>
<dbReference type="Proteomes" id="UP000044026">
    <property type="component" value="Unassembled WGS sequence"/>
</dbReference>
<organism evidence="2 3">
    <name type="scientific">Capnocytophaga canimorsus</name>
    <dbReference type="NCBI Taxonomy" id="28188"/>
    <lineage>
        <taxon>Bacteria</taxon>
        <taxon>Pseudomonadati</taxon>
        <taxon>Bacteroidota</taxon>
        <taxon>Flavobacteriia</taxon>
        <taxon>Flavobacteriales</taxon>
        <taxon>Flavobacteriaceae</taxon>
        <taxon>Capnocytophaga</taxon>
    </lineage>
</organism>
<accession>A0A0B7H5P6</accession>
<evidence type="ECO:0000256" key="1">
    <source>
        <dbReference type="SAM" id="MobiDB-lite"/>
    </source>
</evidence>
<dbReference type="RefSeq" id="WP_041998607.1">
    <property type="nucleotide sequence ID" value="NZ_CP022382.1"/>
</dbReference>
<dbReference type="EMBL" id="CDOE01000022">
    <property type="protein sequence ID" value="CEN32958.1"/>
    <property type="molecule type" value="Genomic_DNA"/>
</dbReference>
<feature type="compositionally biased region" description="Basic and acidic residues" evidence="1">
    <location>
        <begin position="247"/>
        <end position="260"/>
    </location>
</feature>
<dbReference type="AlphaFoldDB" id="A0A0B7H5P6"/>
<dbReference type="Pfam" id="PF19775">
    <property type="entry name" value="DUF6261"/>
    <property type="match status" value="1"/>
</dbReference>
<proteinExistence type="predicted"/>
<reference evidence="2 3" key="1">
    <citation type="submission" date="2015-01" db="EMBL/GenBank/DDBJ databases">
        <authorList>
            <person name="Xiang T."/>
            <person name="Song Y."/>
            <person name="Huang L."/>
            <person name="Wang B."/>
            <person name="Wu P."/>
        </authorList>
    </citation>
    <scope>NUCLEOTIDE SEQUENCE [LARGE SCALE GENOMIC DNA]</scope>
    <source>
        <strain evidence="2 3">Cc12</strain>
    </source>
</reference>
<feature type="region of interest" description="Disordered" evidence="1">
    <location>
        <begin position="236"/>
        <end position="260"/>
    </location>
</feature>
<sequence>MKTVLEIKKANFELLNSIEYAHFIKSMLDLVKHTDLEHLNLEQEVYDQLLKCHEDLTEGTRQVRFSSETQKINNLDKQRGDYVVFLLSAFRFEQKNSLESRKEAAKILHKTLKNYAGIQSLPSGQKTQTIEGFLVDIKKPELNTYVEALGISHVINSLTEANKEYQKLVSGRAESQLTNVLINSRKVRKEATKLYRYLIKCVEGQHIVTQSSESANFINLLNKLIADTMNANKQRLSQSTINKKSTISKEEKNLSSEEKV</sequence>
<dbReference type="InterPro" id="IPR046228">
    <property type="entry name" value="DUF6261"/>
</dbReference>
<protein>
    <submittedName>
        <fullName evidence="2">Uncharacterized protein</fullName>
    </submittedName>
</protein>